<evidence type="ECO:0000256" key="4">
    <source>
        <dbReference type="SAM" id="MobiDB-lite"/>
    </source>
</evidence>
<dbReference type="InterPro" id="IPR050115">
    <property type="entry name" value="Proteasome_alpha"/>
</dbReference>
<dbReference type="SMART" id="SM00948">
    <property type="entry name" value="Proteasome_A_N"/>
    <property type="match status" value="1"/>
</dbReference>
<evidence type="ECO:0000256" key="1">
    <source>
        <dbReference type="ARBA" id="ARBA00022942"/>
    </source>
</evidence>
<dbReference type="InterPro" id="IPR029055">
    <property type="entry name" value="Ntn_hydrolases_N"/>
</dbReference>
<dbReference type="Pfam" id="PF10584">
    <property type="entry name" value="Proteasome_A_N"/>
    <property type="match status" value="1"/>
</dbReference>
<comment type="function">
    <text evidence="3">Component of the proteasome core, a large protease complex with broad specificity involved in protein degradation.</text>
</comment>
<dbReference type="InterPro" id="IPR000426">
    <property type="entry name" value="Proteasome_asu_N"/>
</dbReference>
<sequence length="234" mass="24508">MEPDRQAYDRGQTIFSPDGRLYQVEYAREAVSRGSPSVGVRTAEGPVLAARRPLRSPLIEPESVAKIHEIDDHAAVAAAGHAADARRLVEVGREAATGHRIRYDEPIGTDALARAVADHVQEHTQTGGSRPYGTALLVAGTDGGLFEVDPGGTVAGWRAGAIGADAGEVRSVLAEGLEDEPGTLDRGIELALGALAREDSLEPEEVAVATPDAGEPATFSRLSSAEIDRFTPAS</sequence>
<organism evidence="6 7">
    <name type="scientific">Saliphagus infecundisoli</name>
    <dbReference type="NCBI Taxonomy" id="1849069"/>
    <lineage>
        <taxon>Archaea</taxon>
        <taxon>Methanobacteriati</taxon>
        <taxon>Methanobacteriota</taxon>
        <taxon>Stenosarchaea group</taxon>
        <taxon>Halobacteria</taxon>
        <taxon>Halobacteriales</taxon>
        <taxon>Natrialbaceae</taxon>
        <taxon>Saliphagus</taxon>
    </lineage>
</organism>
<feature type="domain" description="Proteasome alpha-type subunits" evidence="5">
    <location>
        <begin position="8"/>
        <end position="30"/>
    </location>
</feature>
<dbReference type="PROSITE" id="PS00388">
    <property type="entry name" value="PROTEASOME_ALPHA_1"/>
    <property type="match status" value="1"/>
</dbReference>
<evidence type="ECO:0000259" key="5">
    <source>
        <dbReference type="PROSITE" id="PS00388"/>
    </source>
</evidence>
<dbReference type="InterPro" id="IPR001353">
    <property type="entry name" value="Proteasome_sua/b"/>
</dbReference>
<dbReference type="SUPFAM" id="SSF56235">
    <property type="entry name" value="N-terminal nucleophile aminohydrolases (Ntn hydrolases)"/>
    <property type="match status" value="1"/>
</dbReference>
<dbReference type="Pfam" id="PF00227">
    <property type="entry name" value="Proteasome"/>
    <property type="match status" value="1"/>
</dbReference>
<accession>A0ABD5QCR1</accession>
<dbReference type="PROSITE" id="PS51475">
    <property type="entry name" value="PROTEASOME_ALPHA_2"/>
    <property type="match status" value="1"/>
</dbReference>
<dbReference type="GO" id="GO:0019773">
    <property type="term" value="C:proteasome core complex, alpha-subunit complex"/>
    <property type="evidence" value="ECO:0007669"/>
    <property type="project" value="UniProtKB-UniRule"/>
</dbReference>
<proteinExistence type="inferred from homology"/>
<dbReference type="Proteomes" id="UP001595925">
    <property type="component" value="Unassembled WGS sequence"/>
</dbReference>
<comment type="subcellular location">
    <subcellularLocation>
        <location evidence="3">Cytoplasm</location>
    </subcellularLocation>
</comment>
<reference evidence="6 7" key="1">
    <citation type="journal article" date="2019" name="Int. J. Syst. Evol. Microbiol.">
        <title>The Global Catalogue of Microorganisms (GCM) 10K type strain sequencing project: providing services to taxonomists for standard genome sequencing and annotation.</title>
        <authorList>
            <consortium name="The Broad Institute Genomics Platform"/>
            <consortium name="The Broad Institute Genome Sequencing Center for Infectious Disease"/>
            <person name="Wu L."/>
            <person name="Ma J."/>
        </authorList>
    </citation>
    <scope>NUCLEOTIDE SEQUENCE [LARGE SCALE GENOMIC DNA]</scope>
    <source>
        <strain evidence="6 7">CGMCC 1.15824</strain>
    </source>
</reference>
<comment type="caution">
    <text evidence="6">The sequence shown here is derived from an EMBL/GenBank/DDBJ whole genome shotgun (WGS) entry which is preliminary data.</text>
</comment>
<dbReference type="Gene3D" id="3.60.20.10">
    <property type="entry name" value="Glutamine Phosphoribosylpyrophosphate, subunit 1, domain 1"/>
    <property type="match status" value="1"/>
</dbReference>
<dbReference type="GO" id="GO:0005737">
    <property type="term" value="C:cytoplasm"/>
    <property type="evidence" value="ECO:0007669"/>
    <property type="project" value="UniProtKB-SubCell"/>
</dbReference>
<dbReference type="GO" id="GO:0004175">
    <property type="term" value="F:endopeptidase activity"/>
    <property type="evidence" value="ECO:0007669"/>
    <property type="project" value="UniProtKB-ARBA"/>
</dbReference>
<evidence type="ECO:0000256" key="3">
    <source>
        <dbReference type="RuleBase" id="RU000552"/>
    </source>
</evidence>
<name>A0ABD5QCR1_9EURY</name>
<dbReference type="EMBL" id="JBHSJG010000026">
    <property type="protein sequence ID" value="MFC4987470.1"/>
    <property type="molecule type" value="Genomic_DNA"/>
</dbReference>
<evidence type="ECO:0000313" key="7">
    <source>
        <dbReference type="Proteomes" id="UP001595925"/>
    </source>
</evidence>
<dbReference type="RefSeq" id="WP_224828832.1">
    <property type="nucleotide sequence ID" value="NZ_JAIVEF010000011.1"/>
</dbReference>
<comment type="subunit">
    <text evidence="3">The 20S proteasome core is composed of 14 alpha and 14 beta subunits that assemble into four stacked heptameric rings, resulting in a barrel-shaped structure. The two inner rings, each composed of seven catalytic beta subunits, are sandwiched by two outer rings, each composed of seven alpha subunits. The catalytic chamber with the active sites is on the inside of the barrel. Has a gated structure, the ends of the cylinder being occluded by the N-termini of the alpha-subunits. Is capped at one or both ends by the proteasome regulatory ATPase, PAN.</text>
</comment>
<keyword evidence="6" id="KW-0378">Hydrolase</keyword>
<gene>
    <name evidence="6" type="ORF">ACFPFO_06785</name>
</gene>
<protein>
    <recommendedName>
        <fullName evidence="3">Proteasome subunit alpha</fullName>
    </recommendedName>
</protein>
<dbReference type="InterPro" id="IPR023332">
    <property type="entry name" value="Proteasome_alpha-type"/>
</dbReference>
<keyword evidence="7" id="KW-1185">Reference proteome</keyword>
<dbReference type="PANTHER" id="PTHR11599">
    <property type="entry name" value="PROTEASOME SUBUNIT ALPHA/BETA"/>
    <property type="match status" value="1"/>
</dbReference>
<evidence type="ECO:0000313" key="6">
    <source>
        <dbReference type="EMBL" id="MFC4987470.1"/>
    </source>
</evidence>
<feature type="region of interest" description="Disordered" evidence="4">
    <location>
        <begin position="207"/>
        <end position="234"/>
    </location>
</feature>
<comment type="similarity">
    <text evidence="2 3">Belongs to the peptidase T1A family.</text>
</comment>
<keyword evidence="1 2" id="KW-0647">Proteasome</keyword>
<evidence type="ECO:0000256" key="2">
    <source>
        <dbReference type="PROSITE-ProRule" id="PRU00808"/>
    </source>
</evidence>
<dbReference type="NCBIfam" id="NF003075">
    <property type="entry name" value="PRK03996.1"/>
    <property type="match status" value="1"/>
</dbReference>
<dbReference type="AlphaFoldDB" id="A0ABD5QCR1"/>